<dbReference type="STRING" id="322104.A3GGL9"/>
<dbReference type="InterPro" id="IPR002925">
    <property type="entry name" value="Dienelactn_hydro"/>
</dbReference>
<dbReference type="AlphaFoldDB" id="A3GGL9"/>
<dbReference type="PANTHER" id="PTHR17630:SF44">
    <property type="entry name" value="PROTEIN AIM2"/>
    <property type="match status" value="1"/>
</dbReference>
<dbReference type="Proteomes" id="UP000002258">
    <property type="component" value="Chromosome 1"/>
</dbReference>
<protein>
    <recommendedName>
        <fullName evidence="1">Dienelactone hydrolase domain-containing protein</fullName>
    </recommendedName>
</protein>
<name>A3GGL9_PICST</name>
<gene>
    <name evidence="2" type="ORF">PICST_69023</name>
</gene>
<proteinExistence type="predicted"/>
<dbReference type="EMBL" id="AAVQ01000001">
    <property type="protein sequence ID" value="EAZ63547.1"/>
    <property type="molecule type" value="Genomic_DNA"/>
</dbReference>
<dbReference type="InterPro" id="IPR029058">
    <property type="entry name" value="AB_hydrolase_fold"/>
</dbReference>
<reference evidence="2 3" key="1">
    <citation type="journal article" date="2007" name="Nat. Biotechnol.">
        <title>Genome sequence of the lignocellulose-bioconverting and xylose-fermenting yeast Pichia stipitis.</title>
        <authorList>
            <person name="Jeffries T.W."/>
            <person name="Grigoriev I.V."/>
            <person name="Grimwood J."/>
            <person name="Laplaza J.M."/>
            <person name="Aerts A."/>
            <person name="Salamov A."/>
            <person name="Schmutz J."/>
            <person name="Lindquist E."/>
            <person name="Dehal P."/>
            <person name="Shapiro H."/>
            <person name="Jin Y.S."/>
            <person name="Passoth V."/>
            <person name="Richardson P.M."/>
        </authorList>
    </citation>
    <scope>NUCLEOTIDE SEQUENCE [LARGE SCALE GENOMIC DNA]</scope>
    <source>
        <strain evidence="3">ATCC 58785 / CBS 6054 / NBRC 10063 / NRRL Y-11545</strain>
    </source>
</reference>
<evidence type="ECO:0000313" key="2">
    <source>
        <dbReference type="EMBL" id="EAZ63547.1"/>
    </source>
</evidence>
<dbReference type="eggNOG" id="KOG3043">
    <property type="taxonomic scope" value="Eukaryota"/>
</dbReference>
<dbReference type="GeneID" id="4851418"/>
<dbReference type="GO" id="GO:0016787">
    <property type="term" value="F:hydrolase activity"/>
    <property type="evidence" value="ECO:0007669"/>
    <property type="project" value="InterPro"/>
</dbReference>
<dbReference type="Gene3D" id="3.40.50.1820">
    <property type="entry name" value="alpha/beta hydrolase"/>
    <property type="match status" value="1"/>
</dbReference>
<dbReference type="SUPFAM" id="SSF53474">
    <property type="entry name" value="alpha/beta-Hydrolases"/>
    <property type="match status" value="1"/>
</dbReference>
<dbReference type="HOGENOM" id="CLU_054590_2_1_1"/>
<sequence length="237" mass="26096">MASNPPGECCRTRNFHEGTPIGTHKTILGLNTYQVGAEYGNDRIIVILVDVHGNKFNNTLLLADELSKAKYQVLIPDILSNDPVDGQDFATWLPKHGPEITAPIVDAFLKAVNDELKPKFLAGIGYCFGAKYVIQNLSSKGHLSAGAVAHPSFVTIEEVSAIKKPILISAAETDSIFTVELRHQSEAELIKIGARYQLDLFSGVEHGYSVRGDISNPVVKYAKEKTLDDQVRWFNQF</sequence>
<dbReference type="PANTHER" id="PTHR17630">
    <property type="entry name" value="DIENELACTONE HYDROLASE"/>
    <property type="match status" value="1"/>
</dbReference>
<dbReference type="InParanoid" id="A3GGL9"/>
<dbReference type="RefSeq" id="XP_001387570.1">
    <property type="nucleotide sequence ID" value="XM_001387533.1"/>
</dbReference>
<keyword evidence="3" id="KW-1185">Reference proteome</keyword>
<accession>A3GGL9</accession>
<evidence type="ECO:0000313" key="3">
    <source>
        <dbReference type="Proteomes" id="UP000002258"/>
    </source>
</evidence>
<dbReference type="KEGG" id="pic:PICST_69023"/>
<organism evidence="2 3">
    <name type="scientific">Scheffersomyces stipitis (strain ATCC 58785 / CBS 6054 / NBRC 10063 / NRRL Y-11545)</name>
    <name type="common">Yeast</name>
    <name type="synonym">Pichia stipitis</name>
    <dbReference type="NCBI Taxonomy" id="322104"/>
    <lineage>
        <taxon>Eukaryota</taxon>
        <taxon>Fungi</taxon>
        <taxon>Dikarya</taxon>
        <taxon>Ascomycota</taxon>
        <taxon>Saccharomycotina</taxon>
        <taxon>Pichiomycetes</taxon>
        <taxon>Debaryomycetaceae</taxon>
        <taxon>Scheffersomyces</taxon>
    </lineage>
</organism>
<dbReference type="OMA" id="PGKCCFE"/>
<evidence type="ECO:0000259" key="1">
    <source>
        <dbReference type="Pfam" id="PF01738"/>
    </source>
</evidence>
<dbReference type="FunCoup" id="A3GGL9">
    <property type="interactions" value="259"/>
</dbReference>
<feature type="domain" description="Dienelactone hydrolase" evidence="1">
    <location>
        <begin position="42"/>
        <end position="237"/>
    </location>
</feature>
<dbReference type="OrthoDB" id="17560at2759"/>
<dbReference type="Pfam" id="PF01738">
    <property type="entry name" value="DLH"/>
    <property type="match status" value="1"/>
</dbReference>
<comment type="caution">
    <text evidence="2">The sequence shown here is derived from an EMBL/GenBank/DDBJ whole genome shotgun (WGS) entry which is preliminary data.</text>
</comment>